<sequence>MRRRNAAYAAKEAAREKARRAAATAAQAAAATAGCPKRQEASCYHRRASRGSYCRRAAAPAATTAGDATPLDFIERLHSESGYQVSRHSRQLRHRDAATAPPSDDALFDQIANDVRTFCTVTADDQRRMVRAYSAKMDHAAPLPGCGSCGRRDPAFPATERVRLENLPPDHWLFLTPDECRDLDAMPAVTFCEADGSTRTVETKSIRSYVSIGASARLHLHPELTRTMPDGGHETFLCESCARPLSDPAEALALADVRLYSLVAKIHVPGQRSSAASRSVLKGHMIAFVHDGPTAIEAQFNAARLRNVLEHIQVVYVGNTDRVTNLERHALSMKSVQMRPHVLYNHLSLRRALGHVASTDASPPIADIAALLADWSASLSARSRHADTDDVEEAIRPSDIANVRDVSMDDLHQDASTLPPNLRVHSSLAARFLPLALHNGPRSVHAQIQWNRDPQDTVLGQPTEPQGDIHAEATLSLDPVGVFLQSSDAVAGSIFDGLVDTLRASSRADPEDIHDERQEQPDPLPAVACGRAVDGVADVLREYGFHAGNAAKALRDMIGHGVKDADPDDAEHVKALLSNPVIFKHACQEQFHSFDVNGDGVLQLSEVVELTSSLYRGFGLDPPSLGSVQAFIHAMDANNDGVLDEREFRRFFEIFLRYAFFDVVKLRELVERGVAQQNSRKERTAAEPAALLVQAAPARSAPSPGSPKRQPGAPKPRSRAASARRDGGRGAGAPPRCEPLDLPEEEPQTVRSAVSAGHRRGTTAPTFRCIAPDGVAFRPSPDAASGEEVASALEVPAGGTVQALEVWIRTPCGWLPVMDESGGALFQRRSSGRARPPPSELPPAPPAAGRLSAEARPPPKVSFERGCTPVGLGAALAPHEEAWGPVVERLCARFPDAGRVWVLQALRDSGGHAGKAAAALREL</sequence>
<gene>
    <name evidence="4" type="ORF">PCOR1329_LOCUS60363</name>
</gene>
<name>A0ABN9VRV0_9DINO</name>
<dbReference type="InterPro" id="IPR002048">
    <property type="entry name" value="EF_hand_dom"/>
</dbReference>
<keyword evidence="5" id="KW-1185">Reference proteome</keyword>
<evidence type="ECO:0000313" key="5">
    <source>
        <dbReference type="Proteomes" id="UP001189429"/>
    </source>
</evidence>
<reference evidence="4" key="1">
    <citation type="submission" date="2023-10" db="EMBL/GenBank/DDBJ databases">
        <authorList>
            <person name="Chen Y."/>
            <person name="Shah S."/>
            <person name="Dougan E. K."/>
            <person name="Thang M."/>
            <person name="Chan C."/>
        </authorList>
    </citation>
    <scope>NUCLEOTIDE SEQUENCE [LARGE SCALE GENOMIC DNA]</scope>
</reference>
<feature type="domain" description="EF-hand" evidence="3">
    <location>
        <begin position="623"/>
        <end position="658"/>
    </location>
</feature>
<keyword evidence="1" id="KW-0106">Calcium</keyword>
<feature type="domain" description="EF-hand" evidence="3">
    <location>
        <begin position="582"/>
        <end position="617"/>
    </location>
</feature>
<dbReference type="CDD" id="cd00051">
    <property type="entry name" value="EFh"/>
    <property type="match status" value="1"/>
</dbReference>
<dbReference type="InterPro" id="IPR018247">
    <property type="entry name" value="EF_Hand_1_Ca_BS"/>
</dbReference>
<dbReference type="Pfam" id="PF13499">
    <property type="entry name" value="EF-hand_7"/>
    <property type="match status" value="1"/>
</dbReference>
<evidence type="ECO:0000313" key="4">
    <source>
        <dbReference type="EMBL" id="CAK0875791.1"/>
    </source>
</evidence>
<dbReference type="SUPFAM" id="SSF47473">
    <property type="entry name" value="EF-hand"/>
    <property type="match status" value="1"/>
</dbReference>
<proteinExistence type="predicted"/>
<feature type="compositionally biased region" description="Pro residues" evidence="2">
    <location>
        <begin position="835"/>
        <end position="846"/>
    </location>
</feature>
<dbReference type="InterPro" id="IPR011992">
    <property type="entry name" value="EF-hand-dom_pair"/>
</dbReference>
<protein>
    <recommendedName>
        <fullName evidence="3">EF-hand domain-containing protein</fullName>
    </recommendedName>
</protein>
<dbReference type="PROSITE" id="PS50222">
    <property type="entry name" value="EF_HAND_2"/>
    <property type="match status" value="2"/>
</dbReference>
<evidence type="ECO:0000256" key="2">
    <source>
        <dbReference type="SAM" id="MobiDB-lite"/>
    </source>
</evidence>
<dbReference type="PROSITE" id="PS00018">
    <property type="entry name" value="EF_HAND_1"/>
    <property type="match status" value="2"/>
</dbReference>
<feature type="region of interest" description="Disordered" evidence="2">
    <location>
        <begin position="695"/>
        <end position="766"/>
    </location>
</feature>
<feature type="compositionally biased region" description="Low complexity" evidence="2">
    <location>
        <begin position="695"/>
        <end position="707"/>
    </location>
</feature>
<dbReference type="Gene3D" id="1.10.238.10">
    <property type="entry name" value="EF-hand"/>
    <property type="match status" value="1"/>
</dbReference>
<feature type="region of interest" description="Disordered" evidence="2">
    <location>
        <begin position="828"/>
        <end position="860"/>
    </location>
</feature>
<evidence type="ECO:0000259" key="3">
    <source>
        <dbReference type="PROSITE" id="PS50222"/>
    </source>
</evidence>
<evidence type="ECO:0000256" key="1">
    <source>
        <dbReference type="ARBA" id="ARBA00022837"/>
    </source>
</evidence>
<organism evidence="4 5">
    <name type="scientific">Prorocentrum cordatum</name>
    <dbReference type="NCBI Taxonomy" id="2364126"/>
    <lineage>
        <taxon>Eukaryota</taxon>
        <taxon>Sar</taxon>
        <taxon>Alveolata</taxon>
        <taxon>Dinophyceae</taxon>
        <taxon>Prorocentrales</taxon>
        <taxon>Prorocentraceae</taxon>
        <taxon>Prorocentrum</taxon>
    </lineage>
</organism>
<dbReference type="EMBL" id="CAUYUJ010017556">
    <property type="protein sequence ID" value="CAK0875791.1"/>
    <property type="molecule type" value="Genomic_DNA"/>
</dbReference>
<dbReference type="Proteomes" id="UP001189429">
    <property type="component" value="Unassembled WGS sequence"/>
</dbReference>
<dbReference type="SMART" id="SM00054">
    <property type="entry name" value="EFh"/>
    <property type="match status" value="2"/>
</dbReference>
<comment type="caution">
    <text evidence="4">The sequence shown here is derived from an EMBL/GenBank/DDBJ whole genome shotgun (WGS) entry which is preliminary data.</text>
</comment>
<accession>A0ABN9VRV0</accession>
<dbReference type="PROSITE" id="PS51257">
    <property type="entry name" value="PROKAR_LIPOPROTEIN"/>
    <property type="match status" value="1"/>
</dbReference>